<organism evidence="1 2">
    <name type="scientific">Sphingobacterium corticibacterium</name>
    <dbReference type="NCBI Taxonomy" id="2484746"/>
    <lineage>
        <taxon>Bacteria</taxon>
        <taxon>Pseudomonadati</taxon>
        <taxon>Bacteroidota</taxon>
        <taxon>Sphingobacteriia</taxon>
        <taxon>Sphingobacteriales</taxon>
        <taxon>Sphingobacteriaceae</taxon>
        <taxon>Sphingobacterium</taxon>
    </lineage>
</organism>
<evidence type="ECO:0000313" key="2">
    <source>
        <dbReference type="Proteomes" id="UP000292855"/>
    </source>
</evidence>
<dbReference type="OrthoDB" id="949719at2"/>
<keyword evidence="2" id="KW-1185">Reference proteome</keyword>
<protein>
    <submittedName>
        <fullName evidence="1">DUF3408 domain-containing protein</fullName>
    </submittedName>
</protein>
<dbReference type="Pfam" id="PF11888">
    <property type="entry name" value="DUF3408"/>
    <property type="match status" value="1"/>
</dbReference>
<dbReference type="Proteomes" id="UP000292855">
    <property type="component" value="Unassembled WGS sequence"/>
</dbReference>
<dbReference type="RefSeq" id="WP_130143439.1">
    <property type="nucleotide sequence ID" value="NZ_SGIT01000006.1"/>
</dbReference>
<reference evidence="1 2" key="1">
    <citation type="submission" date="2019-02" db="EMBL/GenBank/DDBJ databases">
        <authorList>
            <person name="Li Y."/>
        </authorList>
    </citation>
    <scope>NUCLEOTIDE SEQUENCE [LARGE SCALE GENOMIC DNA]</scope>
    <source>
        <strain evidence="1 2">30C10-4-7</strain>
    </source>
</reference>
<name>A0A4Q6XG33_9SPHI</name>
<comment type="caution">
    <text evidence="1">The sequence shown here is derived from an EMBL/GenBank/DDBJ whole genome shotgun (WGS) entry which is preliminary data.</text>
</comment>
<proteinExistence type="predicted"/>
<evidence type="ECO:0000313" key="1">
    <source>
        <dbReference type="EMBL" id="RZF57955.1"/>
    </source>
</evidence>
<dbReference type="EMBL" id="SGIT01000006">
    <property type="protein sequence ID" value="RZF57955.1"/>
    <property type="molecule type" value="Genomic_DNA"/>
</dbReference>
<accession>A0A4Q6XG33</accession>
<dbReference type="InterPro" id="IPR021823">
    <property type="entry name" value="DUF3408"/>
</dbReference>
<gene>
    <name evidence="1" type="ORF">EWE74_20015</name>
</gene>
<sequence length="91" mass="10755">MKNLFKKKKQPDSTIKEYKDIFLQPTEFLARNGKTVYISEEFHQNISRIVFMLGDGKITISDYLYSVLKQHFQDCGEDIKTLYNETQKTIL</sequence>
<dbReference type="AlphaFoldDB" id="A0A4Q6XG33"/>